<dbReference type="OrthoDB" id="21302at2157"/>
<dbReference type="NCBIfam" id="NF041301">
    <property type="entry name" value="Cit_synth_Halo_CitZ"/>
    <property type="match status" value="1"/>
</dbReference>
<dbReference type="GO" id="GO:0036440">
    <property type="term" value="F:citrate synthase activity"/>
    <property type="evidence" value="ECO:0007669"/>
    <property type="project" value="UniProtKB-EC"/>
</dbReference>
<reference evidence="9 10" key="1">
    <citation type="submission" date="2016-10" db="EMBL/GenBank/DDBJ databases">
        <authorList>
            <person name="de Groot N.N."/>
        </authorList>
    </citation>
    <scope>NUCLEOTIDE SEQUENCE [LARGE SCALE GENOMIC DNA]</scope>
    <source>
        <strain evidence="9 10">IBRC-M10015</strain>
    </source>
</reference>
<dbReference type="EMBL" id="FNFC01000014">
    <property type="protein sequence ID" value="SDK01514.1"/>
    <property type="molecule type" value="Genomic_DNA"/>
</dbReference>
<dbReference type="Gene3D" id="1.10.230.10">
    <property type="entry name" value="Cytochrome P450-Terp, domain 2"/>
    <property type="match status" value="1"/>
</dbReference>
<dbReference type="PRINTS" id="PR00143">
    <property type="entry name" value="CITRTSNTHASE"/>
</dbReference>
<dbReference type="Gene3D" id="1.10.580.10">
    <property type="entry name" value="Citrate Synthase, domain 1"/>
    <property type="match status" value="1"/>
</dbReference>
<comment type="similarity">
    <text evidence="2 6 8">Belongs to the citrate synthase family.</text>
</comment>
<evidence type="ECO:0000256" key="2">
    <source>
        <dbReference type="ARBA" id="ARBA00010566"/>
    </source>
</evidence>
<comment type="pathway">
    <text evidence="1">Carbohydrate metabolism; tricarboxylic acid cycle.</text>
</comment>
<evidence type="ECO:0000256" key="4">
    <source>
        <dbReference type="ARBA" id="ARBA00022679"/>
    </source>
</evidence>
<evidence type="ECO:0000256" key="7">
    <source>
        <dbReference type="PIRSR" id="PIRSR001369-1"/>
    </source>
</evidence>
<dbReference type="GO" id="GO:0005829">
    <property type="term" value="C:cytosol"/>
    <property type="evidence" value="ECO:0007669"/>
    <property type="project" value="TreeGrafter"/>
</dbReference>
<dbReference type="AlphaFoldDB" id="A0A1G8YGG3"/>
<name>A0A1G8YGG3_9EURY</name>
<evidence type="ECO:0000256" key="3">
    <source>
        <dbReference type="ARBA" id="ARBA00022532"/>
    </source>
</evidence>
<dbReference type="Proteomes" id="UP000198856">
    <property type="component" value="Unassembled WGS sequence"/>
</dbReference>
<dbReference type="InterPro" id="IPR016143">
    <property type="entry name" value="Citrate_synth-like_sm_a-sub"/>
</dbReference>
<dbReference type="InterPro" id="IPR011278">
    <property type="entry name" value="2-MeCitrate/Citrate_synth_II"/>
</dbReference>
<evidence type="ECO:0000256" key="6">
    <source>
        <dbReference type="PIRNR" id="PIRNR001369"/>
    </source>
</evidence>
<feature type="active site" evidence="7">
    <location>
        <position position="272"/>
    </location>
</feature>
<dbReference type="InterPro" id="IPR036969">
    <property type="entry name" value="Citrate_synthase_sf"/>
</dbReference>
<gene>
    <name evidence="9" type="ORF">SAMN05216226_11475</name>
</gene>
<accession>A0A1G8YGG3</accession>
<dbReference type="NCBIfam" id="TIGR01800">
    <property type="entry name" value="cit_synth_II"/>
    <property type="match status" value="1"/>
</dbReference>
<dbReference type="SUPFAM" id="SSF48256">
    <property type="entry name" value="Citrate synthase"/>
    <property type="match status" value="1"/>
</dbReference>
<dbReference type="InterPro" id="IPR002020">
    <property type="entry name" value="Citrate_synthase"/>
</dbReference>
<dbReference type="PANTHER" id="PTHR11739">
    <property type="entry name" value="CITRATE SYNTHASE"/>
    <property type="match status" value="1"/>
</dbReference>
<dbReference type="Pfam" id="PF00285">
    <property type="entry name" value="Citrate_synt"/>
    <property type="match status" value="1"/>
</dbReference>
<dbReference type="RefSeq" id="WP_092704034.1">
    <property type="nucleotide sequence ID" value="NZ_FNFC01000014.1"/>
</dbReference>
<comment type="catalytic activity">
    <reaction evidence="5 6">
        <text>oxaloacetate + acetyl-CoA + H2O = citrate + CoA + H(+)</text>
        <dbReference type="Rhea" id="RHEA:16845"/>
        <dbReference type="ChEBI" id="CHEBI:15377"/>
        <dbReference type="ChEBI" id="CHEBI:15378"/>
        <dbReference type="ChEBI" id="CHEBI:16452"/>
        <dbReference type="ChEBI" id="CHEBI:16947"/>
        <dbReference type="ChEBI" id="CHEBI:57287"/>
        <dbReference type="ChEBI" id="CHEBI:57288"/>
        <dbReference type="EC" id="2.3.3.16"/>
    </reaction>
</comment>
<dbReference type="InterPro" id="IPR016142">
    <property type="entry name" value="Citrate_synth-like_lrg_a-sub"/>
</dbReference>
<evidence type="ECO:0000313" key="10">
    <source>
        <dbReference type="Proteomes" id="UP000198856"/>
    </source>
</evidence>
<dbReference type="InterPro" id="IPR054872">
    <property type="entry name" value="Cit_synth_Halo_CitZ"/>
</dbReference>
<dbReference type="GO" id="GO:0005975">
    <property type="term" value="P:carbohydrate metabolic process"/>
    <property type="evidence" value="ECO:0007669"/>
    <property type="project" value="TreeGrafter"/>
</dbReference>
<keyword evidence="4 6" id="KW-0808">Transferase</keyword>
<organism evidence="9 10">
    <name type="scientific">Halovenus aranensis</name>
    <dbReference type="NCBI Taxonomy" id="890420"/>
    <lineage>
        <taxon>Archaea</taxon>
        <taxon>Methanobacteriati</taxon>
        <taxon>Methanobacteriota</taxon>
        <taxon>Stenosarchaea group</taxon>
        <taxon>Halobacteria</taxon>
        <taxon>Halobacteriales</taxon>
        <taxon>Haloarculaceae</taxon>
        <taxon>Halovenus</taxon>
    </lineage>
</organism>
<protein>
    <recommendedName>
        <fullName evidence="6 8">Citrate synthase</fullName>
        <ecNumber evidence="6">2.3.3.16</ecNumber>
    </recommendedName>
</protein>
<dbReference type="PANTHER" id="PTHR11739:SF4">
    <property type="entry name" value="CITRATE SYNTHASE, PEROXISOMAL"/>
    <property type="match status" value="1"/>
</dbReference>
<dbReference type="InterPro" id="IPR024176">
    <property type="entry name" value="Citrate_synthase_bac-typ"/>
</dbReference>
<keyword evidence="3" id="KW-0816">Tricarboxylic acid cycle</keyword>
<feature type="active site" evidence="7">
    <location>
        <position position="328"/>
    </location>
</feature>
<evidence type="ECO:0000256" key="5">
    <source>
        <dbReference type="ARBA" id="ARBA00049288"/>
    </source>
</evidence>
<evidence type="ECO:0000313" key="9">
    <source>
        <dbReference type="EMBL" id="SDK01514.1"/>
    </source>
</evidence>
<evidence type="ECO:0000256" key="1">
    <source>
        <dbReference type="ARBA" id="ARBA00005163"/>
    </source>
</evidence>
<dbReference type="PIRSF" id="PIRSF001369">
    <property type="entry name" value="Citrate_synth"/>
    <property type="match status" value="1"/>
</dbReference>
<sequence>MADLLKKATKPEVHRGLEGVVVDETELSVIDGSVGELRYHGYRIEDLARHADFEEVLYLLWHGHLPDDDEYEAFAEAMASERTIGDDVLQTAELLAKSDEEPMAALRTLVSMLSSSDPESDADPEDMDAALRKGRRITAKIPTVLAAFDRYRNGEEPLDPRDDLGHAANFLYMLSGEEPDDVAADIFDVALILHADHGLNASTFTTMVVSSTYADIYNAVTAGVGALAGHWHGGANQDVMETLIELDESGQDPIDWVEDAINEGRRIPGFGHRVYDVKDPRAKILEEFSEDLAVESGEPRWYDYTTSVEEYLLDERGLGEKGIAPNVDFYSGSVYYQLGIPIDLYTPIFAMSRVGGWVGHVLEYQADNRLIRPRAHYTGPDHQDFVPRSDR</sequence>
<proteinExistence type="inferred from homology"/>
<dbReference type="EC" id="2.3.3.16" evidence="6"/>
<dbReference type="UniPathway" id="UPA00223"/>
<evidence type="ECO:0000256" key="8">
    <source>
        <dbReference type="RuleBase" id="RU000441"/>
    </source>
</evidence>
<dbReference type="STRING" id="890420.SAMN05216226_11475"/>
<keyword evidence="10" id="KW-1185">Reference proteome</keyword>
<dbReference type="GO" id="GO:0006099">
    <property type="term" value="P:tricarboxylic acid cycle"/>
    <property type="evidence" value="ECO:0007669"/>
    <property type="project" value="UniProtKB-UniPathway"/>
</dbReference>